<accession>A0A2A4X6S3</accession>
<protein>
    <recommendedName>
        <fullName evidence="2">Glycosyl transferase CAP10 domain-containing protein</fullName>
    </recommendedName>
</protein>
<dbReference type="InterPro" id="IPR051091">
    <property type="entry name" value="O-Glucosyltr/Glycosyltrsf_90"/>
</dbReference>
<reference evidence="4" key="1">
    <citation type="submission" date="2017-08" db="EMBL/GenBank/DDBJ databases">
        <title>A dynamic microbial community with high functional redundancy inhabits the cold, oxic subseafloor aquifer.</title>
        <authorList>
            <person name="Tully B.J."/>
            <person name="Wheat C.G."/>
            <person name="Glazer B.T."/>
            <person name="Huber J.A."/>
        </authorList>
    </citation>
    <scope>NUCLEOTIDE SEQUENCE [LARGE SCALE GENOMIC DNA]</scope>
</reference>
<evidence type="ECO:0000259" key="2">
    <source>
        <dbReference type="SMART" id="SM00672"/>
    </source>
</evidence>
<gene>
    <name evidence="3" type="ORF">COB21_01175</name>
</gene>
<dbReference type="GO" id="GO:0016740">
    <property type="term" value="F:transferase activity"/>
    <property type="evidence" value="ECO:0007669"/>
    <property type="project" value="UniProtKB-KW"/>
</dbReference>
<feature type="domain" description="Glycosyl transferase CAP10" evidence="2">
    <location>
        <begin position="188"/>
        <end position="451"/>
    </location>
</feature>
<proteinExistence type="predicted"/>
<keyword evidence="1" id="KW-0808">Transferase</keyword>
<sequence>MMRIGKRGLFLILIAVFVSLFATHKIRRAYWRATLKKEIEPHQATPYSSFCSLKKYYQLKSNLVPLPKQIKTLFLPKKVEEGCHRISNIYAIEKIKKPFTLESFDHQDWRAQAIEKELEFFKRDKKLNVNVIDTFIKNIAHDPSWKDFYLLGHFQIKDGVLKVKDFTRQQYRFREICFALMRLLENVDLPDMEFLVSMHDSLEHADLNLSASSVSSIDVPIFVCSKKTNTKSLLIFPDHEMLAGYEELEALLEEDGTSVAWNEKVDKAFWRGATTSGDYSLDSWQTFPRTRLIDESIQDKGINIDAKFSFMTDVAKNNLAFYNFCEKHHVTTSLVSVPDHLMYKYLVDIDGNASTYSRYYWILRSNCLPVKVAGDFMQWYYPGLSAWKHYLPVKSDLSDLKSQILWAENHDAEAKAMADNSAVFAKRYLSDDAVYSYLYHLLISYRALFEKD</sequence>
<dbReference type="AlphaFoldDB" id="A0A2A4X6S3"/>
<comment type="caution">
    <text evidence="3">The sequence shown here is derived from an EMBL/GenBank/DDBJ whole genome shotgun (WGS) entry which is preliminary data.</text>
</comment>
<name>A0A2A4X6S3_UNCAE</name>
<dbReference type="Proteomes" id="UP000218775">
    <property type="component" value="Unassembled WGS sequence"/>
</dbReference>
<dbReference type="PANTHER" id="PTHR12203:SF35">
    <property type="entry name" value="PROTEIN O-GLUCOSYLTRANSFERASE 1"/>
    <property type="match status" value="1"/>
</dbReference>
<evidence type="ECO:0000313" key="3">
    <source>
        <dbReference type="EMBL" id="PCI78270.1"/>
    </source>
</evidence>
<dbReference type="EMBL" id="NVUK01000007">
    <property type="protein sequence ID" value="PCI78270.1"/>
    <property type="molecule type" value="Genomic_DNA"/>
</dbReference>
<dbReference type="InterPro" id="IPR006598">
    <property type="entry name" value="CAP10"/>
</dbReference>
<evidence type="ECO:0000313" key="4">
    <source>
        <dbReference type="Proteomes" id="UP000218775"/>
    </source>
</evidence>
<organism evidence="3 4">
    <name type="scientific">Aerophobetes bacterium</name>
    <dbReference type="NCBI Taxonomy" id="2030807"/>
    <lineage>
        <taxon>Bacteria</taxon>
        <taxon>Candidatus Aerophobota</taxon>
    </lineage>
</organism>
<dbReference type="SMART" id="SM00672">
    <property type="entry name" value="CAP10"/>
    <property type="match status" value="1"/>
</dbReference>
<dbReference type="PANTHER" id="PTHR12203">
    <property type="entry name" value="KDEL LYS-ASP-GLU-LEU CONTAINING - RELATED"/>
    <property type="match status" value="1"/>
</dbReference>
<evidence type="ECO:0000256" key="1">
    <source>
        <dbReference type="ARBA" id="ARBA00022679"/>
    </source>
</evidence>
<dbReference type="Pfam" id="PF05686">
    <property type="entry name" value="Glyco_transf_90"/>
    <property type="match status" value="1"/>
</dbReference>